<name>A0ABP9SRX6_9ACTN</name>
<sequence>MDECGASTFDPDESVASGYDVRLGGRGLADALHGQICELYDAVFSQPPFIWTANDSQEHGQELAALRTDPTFGLAVAMRGDELVGFAYGVRLPVDHGWWTGFPEPLPDDLTREWEARTFALIDFAVHSGHRGKGFGRRLLEVLLRSRSEQRTILSVQPTATDTQAVYQHLGWRSLGRKGPLEGMRPAYWDIYLLSHEDRRVGP</sequence>
<organism evidence="2 3">
    <name type="scientific">Rugosimonospora acidiphila</name>
    <dbReference type="NCBI Taxonomy" id="556531"/>
    <lineage>
        <taxon>Bacteria</taxon>
        <taxon>Bacillati</taxon>
        <taxon>Actinomycetota</taxon>
        <taxon>Actinomycetes</taxon>
        <taxon>Micromonosporales</taxon>
        <taxon>Micromonosporaceae</taxon>
        <taxon>Rugosimonospora</taxon>
    </lineage>
</organism>
<dbReference type="PROSITE" id="PS51186">
    <property type="entry name" value="GNAT"/>
    <property type="match status" value="1"/>
</dbReference>
<dbReference type="Gene3D" id="3.40.630.30">
    <property type="match status" value="1"/>
</dbReference>
<dbReference type="InterPro" id="IPR000182">
    <property type="entry name" value="GNAT_dom"/>
</dbReference>
<proteinExistence type="predicted"/>
<dbReference type="EMBL" id="BAABJQ010000038">
    <property type="protein sequence ID" value="GAA5199609.1"/>
    <property type="molecule type" value="Genomic_DNA"/>
</dbReference>
<dbReference type="SUPFAM" id="SSF55729">
    <property type="entry name" value="Acyl-CoA N-acyltransferases (Nat)"/>
    <property type="match status" value="1"/>
</dbReference>
<dbReference type="Pfam" id="PF00583">
    <property type="entry name" value="Acetyltransf_1"/>
    <property type="match status" value="1"/>
</dbReference>
<accession>A0ABP9SRX6</accession>
<dbReference type="InterPro" id="IPR016181">
    <property type="entry name" value="Acyl_CoA_acyltransferase"/>
</dbReference>
<protein>
    <recommendedName>
        <fullName evidence="1">N-acetyltransferase domain-containing protein</fullName>
    </recommendedName>
</protein>
<comment type="caution">
    <text evidence="2">The sequence shown here is derived from an EMBL/GenBank/DDBJ whole genome shotgun (WGS) entry which is preliminary data.</text>
</comment>
<evidence type="ECO:0000313" key="3">
    <source>
        <dbReference type="Proteomes" id="UP001501570"/>
    </source>
</evidence>
<evidence type="ECO:0000259" key="1">
    <source>
        <dbReference type="PROSITE" id="PS51186"/>
    </source>
</evidence>
<dbReference type="CDD" id="cd04301">
    <property type="entry name" value="NAT_SF"/>
    <property type="match status" value="1"/>
</dbReference>
<keyword evidence="3" id="KW-1185">Reference proteome</keyword>
<dbReference type="RefSeq" id="WP_345638055.1">
    <property type="nucleotide sequence ID" value="NZ_BAABJQ010000038.1"/>
</dbReference>
<evidence type="ECO:0000313" key="2">
    <source>
        <dbReference type="EMBL" id="GAA5199609.1"/>
    </source>
</evidence>
<gene>
    <name evidence="2" type="ORF">GCM10023322_75640</name>
</gene>
<dbReference type="Proteomes" id="UP001501570">
    <property type="component" value="Unassembled WGS sequence"/>
</dbReference>
<reference evidence="3" key="1">
    <citation type="journal article" date="2019" name="Int. J. Syst. Evol. Microbiol.">
        <title>The Global Catalogue of Microorganisms (GCM) 10K type strain sequencing project: providing services to taxonomists for standard genome sequencing and annotation.</title>
        <authorList>
            <consortium name="The Broad Institute Genomics Platform"/>
            <consortium name="The Broad Institute Genome Sequencing Center for Infectious Disease"/>
            <person name="Wu L."/>
            <person name="Ma J."/>
        </authorList>
    </citation>
    <scope>NUCLEOTIDE SEQUENCE [LARGE SCALE GENOMIC DNA]</scope>
    <source>
        <strain evidence="3">JCM 18304</strain>
    </source>
</reference>
<feature type="domain" description="N-acetyltransferase" evidence="1">
    <location>
        <begin position="23"/>
        <end position="195"/>
    </location>
</feature>